<comment type="caution">
    <text evidence="3">The sequence shown here is derived from an EMBL/GenBank/DDBJ whole genome shotgun (WGS) entry which is preliminary data.</text>
</comment>
<feature type="signal peptide" evidence="1">
    <location>
        <begin position="1"/>
        <end position="29"/>
    </location>
</feature>
<feature type="chain" id="PRO_5036746626" evidence="1">
    <location>
        <begin position="30"/>
        <end position="473"/>
    </location>
</feature>
<dbReference type="AlphaFoldDB" id="A0A923SR44"/>
<dbReference type="InterPro" id="IPR037250">
    <property type="entry name" value="NEAT_dom_sf"/>
</dbReference>
<feature type="domain" description="Fibronectin type-III" evidence="2">
    <location>
        <begin position="289"/>
        <end position="381"/>
    </location>
</feature>
<dbReference type="Gene3D" id="2.60.40.10">
    <property type="entry name" value="Immunoglobulins"/>
    <property type="match status" value="2"/>
</dbReference>
<dbReference type="Gene3D" id="2.60.40.1850">
    <property type="match status" value="1"/>
</dbReference>
<dbReference type="Pfam" id="PF02368">
    <property type="entry name" value="Big_2"/>
    <property type="match status" value="1"/>
</dbReference>
<evidence type="ECO:0000313" key="4">
    <source>
        <dbReference type="Proteomes" id="UP000602647"/>
    </source>
</evidence>
<name>A0A923SR44_9FIRM</name>
<dbReference type="EMBL" id="JACRYT010000010">
    <property type="protein sequence ID" value="MBC6680185.1"/>
    <property type="molecule type" value="Genomic_DNA"/>
</dbReference>
<dbReference type="InterPro" id="IPR003343">
    <property type="entry name" value="Big_2"/>
</dbReference>
<dbReference type="PANTHER" id="PTHR47135">
    <property type="entry name" value="FIBRONECTIN TYPE III DOMAIN-CONTAINING PROTEIN 7"/>
    <property type="match status" value="1"/>
</dbReference>
<dbReference type="PANTHER" id="PTHR47135:SF3">
    <property type="entry name" value="FIBRONECTIN TYPE-III DOMAIN-CONTAINING PROTEIN"/>
    <property type="match status" value="1"/>
</dbReference>
<dbReference type="InterPro" id="IPR003961">
    <property type="entry name" value="FN3_dom"/>
</dbReference>
<dbReference type="SUPFAM" id="SSF158911">
    <property type="entry name" value="NEAT domain-like"/>
    <property type="match status" value="1"/>
</dbReference>
<keyword evidence="4" id="KW-1185">Reference proteome</keyword>
<dbReference type="SUPFAM" id="SSF49265">
    <property type="entry name" value="Fibronectin type III"/>
    <property type="match status" value="1"/>
</dbReference>
<dbReference type="SMART" id="SM00635">
    <property type="entry name" value="BID_2"/>
    <property type="match status" value="1"/>
</dbReference>
<dbReference type="PROSITE" id="PS50853">
    <property type="entry name" value="FN3"/>
    <property type="match status" value="1"/>
</dbReference>
<protein>
    <submittedName>
        <fullName evidence="3">NEAT domain-containing protein</fullName>
    </submittedName>
</protein>
<dbReference type="InterPro" id="IPR013783">
    <property type="entry name" value="Ig-like_fold"/>
</dbReference>
<dbReference type="SMART" id="SM00060">
    <property type="entry name" value="FN3"/>
    <property type="match status" value="2"/>
</dbReference>
<dbReference type="CDD" id="cd00063">
    <property type="entry name" value="FN3"/>
    <property type="match status" value="2"/>
</dbReference>
<evidence type="ECO:0000256" key="1">
    <source>
        <dbReference type="SAM" id="SignalP"/>
    </source>
</evidence>
<dbReference type="InterPro" id="IPR036116">
    <property type="entry name" value="FN3_sf"/>
</dbReference>
<dbReference type="Proteomes" id="UP000602647">
    <property type="component" value="Unassembled WGS sequence"/>
</dbReference>
<accession>A0A923SR44</accession>
<sequence length="473" mass="50987">MKRRFRKFLTSALAVMMAVSVFAPAGAFADTAANAAVADGTYSIPVKLMHAYQNQESMGNNSLRQVGKLEVTEGKGKLTLSFKPMEFANLSGYLMEFNRITSFTPGTGGSPDLSEHWEKAEPEVLSFFDVVDRYNAENSEDPRCAGKKYMKTAVMDIDLPEAADETTHTWIQVYVPVMGELAQGEQAARLQLDFSKLEKWEEPSVELNQTSASLTEGQSLQLKAAVSGSGDGEVVWSSSSDSVASVSGSGLVNAKKAGTAVITAEANNAQAICELTVKAKNMPVTAPKAPTGIKAAGAGYNKVKISWGKVSGASGYSVYQYNSSSQKYTLIANTTASSYTKSGLNCGAFYRFRVAAYKVSSGKKVYGAYSRVVSAKPILPAPKSVKAKAGKKSARVSWAKTAGASGYKVYRSTKKKGKYKAVKTIKNGRTVKFTNKKLKKGRKYFYKVKAYRNVGKKKVYSSFTGKAAAVKVR</sequence>
<evidence type="ECO:0000259" key="2">
    <source>
        <dbReference type="PROSITE" id="PS50853"/>
    </source>
</evidence>
<proteinExistence type="predicted"/>
<dbReference type="Gene3D" id="2.60.40.1080">
    <property type="match status" value="1"/>
</dbReference>
<gene>
    <name evidence="3" type="ORF">H9L42_10105</name>
</gene>
<reference evidence="3" key="1">
    <citation type="submission" date="2020-08" db="EMBL/GenBank/DDBJ databases">
        <title>Genome public.</title>
        <authorList>
            <person name="Liu C."/>
            <person name="Sun Q."/>
        </authorList>
    </citation>
    <scope>NUCLEOTIDE SEQUENCE</scope>
    <source>
        <strain evidence="3">BX12</strain>
    </source>
</reference>
<evidence type="ECO:0000313" key="3">
    <source>
        <dbReference type="EMBL" id="MBC6680185.1"/>
    </source>
</evidence>
<organism evidence="3 4">
    <name type="scientific">Zhenpiania hominis</name>
    <dbReference type="NCBI Taxonomy" id="2763644"/>
    <lineage>
        <taxon>Bacteria</taxon>
        <taxon>Bacillati</taxon>
        <taxon>Bacillota</taxon>
        <taxon>Clostridia</taxon>
        <taxon>Peptostreptococcales</taxon>
        <taxon>Anaerovoracaceae</taxon>
        <taxon>Zhenpiania</taxon>
    </lineage>
</organism>
<dbReference type="RefSeq" id="WP_187303284.1">
    <property type="nucleotide sequence ID" value="NZ_JACRYT010000010.1"/>
</dbReference>
<keyword evidence="1" id="KW-0732">Signal</keyword>
<dbReference type="InterPro" id="IPR008964">
    <property type="entry name" value="Invasin/intimin_cell_adhesion"/>
</dbReference>
<dbReference type="Pfam" id="PF00041">
    <property type="entry name" value="fn3"/>
    <property type="match status" value="2"/>
</dbReference>
<dbReference type="SUPFAM" id="SSF49373">
    <property type="entry name" value="Invasin/intimin cell-adhesion fragments"/>
    <property type="match status" value="1"/>
</dbReference>